<dbReference type="Pfam" id="PF02120">
    <property type="entry name" value="Flg_hook"/>
    <property type="match status" value="1"/>
</dbReference>
<feature type="compositionally biased region" description="Polar residues" evidence="1">
    <location>
        <begin position="78"/>
        <end position="99"/>
    </location>
</feature>
<dbReference type="EMBL" id="BMYS01000021">
    <property type="protein sequence ID" value="GGW93901.1"/>
    <property type="molecule type" value="Genomic_DNA"/>
</dbReference>
<feature type="compositionally biased region" description="Polar residues" evidence="1">
    <location>
        <begin position="44"/>
        <end position="71"/>
    </location>
</feature>
<evidence type="ECO:0000313" key="3">
    <source>
        <dbReference type="EMBL" id="GGW93901.1"/>
    </source>
</evidence>
<sequence length="489" mass="50278">MGMTMTTISNNLSANNFSKNNAAGSNNADSANNTFSGILAMQAPASSQYKPSPASSATQNTTENGKVTAQAASKEPVAQNNRASGKTENDGSTAENKASVNDDAAQANKAAAPNENTADAENRTTPENGPNAAQTPSEALPVNVLAEHAILQQGISEAGVNAGDMGKPSLENTLLSQLIEPQRNLASRLSGKNPAHAELEAQTAAGSLAPSAKDRLAGSGKEKPDTLSSTENTMLTASQLAALDKQNAAGRAVNLTANKEATSQIREARLGRLSQEAVTPNLADPRNFNHQTPAQPLANPASDTLPDATVATHANANANPAVGTLAASNQAQASASPLISIGTSFYHPGWSQAMSQQLATQASLFFRQQANGTHIAQMRLDPPELGPIKVSVSIQDGVAQAAFVASNAAVRQALENSLADLHQALQEKGLSLGQAHVGQQDRRDGFLMEDDNAPGTAGQTKGSTGILADAGVPATGPSRQHDGLINTFA</sequence>
<evidence type="ECO:0000259" key="2">
    <source>
        <dbReference type="Pfam" id="PF02120"/>
    </source>
</evidence>
<dbReference type="CDD" id="cd17470">
    <property type="entry name" value="T3SS_Flik_C"/>
    <property type="match status" value="1"/>
</dbReference>
<gene>
    <name evidence="3" type="primary">fliK</name>
    <name evidence="3" type="ORF">GCM10011450_24880</name>
</gene>
<keyword evidence="3" id="KW-0282">Flagellum</keyword>
<dbReference type="InterPro" id="IPR021136">
    <property type="entry name" value="Flagellar_hook_control-like_C"/>
</dbReference>
<reference evidence="3" key="2">
    <citation type="submission" date="2020-09" db="EMBL/GenBank/DDBJ databases">
        <authorList>
            <person name="Sun Q."/>
            <person name="Kim S."/>
        </authorList>
    </citation>
    <scope>NUCLEOTIDE SEQUENCE</scope>
    <source>
        <strain evidence="3">KCTC 23732</strain>
    </source>
</reference>
<evidence type="ECO:0000313" key="4">
    <source>
        <dbReference type="Proteomes" id="UP000608345"/>
    </source>
</evidence>
<feature type="compositionally biased region" description="Polar residues" evidence="1">
    <location>
        <begin position="117"/>
        <end position="136"/>
    </location>
</feature>
<dbReference type="InterPro" id="IPR038610">
    <property type="entry name" value="FliK-like_C_sf"/>
</dbReference>
<keyword evidence="4" id="KW-1185">Reference proteome</keyword>
<dbReference type="PANTHER" id="PTHR37533:SF2">
    <property type="entry name" value="FLAGELLAR HOOK-LENGTH CONTROL PROTEIN"/>
    <property type="match status" value="1"/>
</dbReference>
<feature type="region of interest" description="Disordered" evidence="1">
    <location>
        <begin position="203"/>
        <end position="231"/>
    </location>
</feature>
<feature type="region of interest" description="Disordered" evidence="1">
    <location>
        <begin position="445"/>
        <end position="489"/>
    </location>
</feature>
<keyword evidence="3" id="KW-0969">Cilium</keyword>
<evidence type="ECO:0000256" key="1">
    <source>
        <dbReference type="SAM" id="MobiDB-lite"/>
    </source>
</evidence>
<feature type="domain" description="Flagellar hook-length control protein-like C-terminal" evidence="2">
    <location>
        <begin position="368"/>
        <end position="443"/>
    </location>
</feature>
<comment type="caution">
    <text evidence="3">The sequence shown here is derived from an EMBL/GenBank/DDBJ whole genome shotgun (WGS) entry which is preliminary data.</text>
</comment>
<keyword evidence="3" id="KW-0966">Cell projection</keyword>
<dbReference type="InterPro" id="IPR052563">
    <property type="entry name" value="FliK"/>
</dbReference>
<feature type="region of interest" description="Disordered" evidence="1">
    <location>
        <begin position="44"/>
        <end position="136"/>
    </location>
</feature>
<name>A0A918JQK7_9BURK</name>
<feature type="compositionally biased region" description="Low complexity" evidence="1">
    <location>
        <begin position="101"/>
        <end position="116"/>
    </location>
</feature>
<dbReference type="AlphaFoldDB" id="A0A918JQK7"/>
<feature type="compositionally biased region" description="Basic and acidic residues" evidence="1">
    <location>
        <begin position="212"/>
        <end position="225"/>
    </location>
</feature>
<dbReference type="PANTHER" id="PTHR37533">
    <property type="entry name" value="FLAGELLAR HOOK-LENGTH CONTROL PROTEIN"/>
    <property type="match status" value="1"/>
</dbReference>
<proteinExistence type="predicted"/>
<accession>A0A918JQK7</accession>
<organism evidence="3 4">
    <name type="scientific">Advenella faeciporci</name>
    <dbReference type="NCBI Taxonomy" id="797535"/>
    <lineage>
        <taxon>Bacteria</taxon>
        <taxon>Pseudomonadati</taxon>
        <taxon>Pseudomonadota</taxon>
        <taxon>Betaproteobacteria</taxon>
        <taxon>Burkholderiales</taxon>
        <taxon>Alcaligenaceae</taxon>
    </lineage>
</organism>
<dbReference type="Proteomes" id="UP000608345">
    <property type="component" value="Unassembled WGS sequence"/>
</dbReference>
<reference evidence="3" key="1">
    <citation type="journal article" date="2014" name="Int. J. Syst. Evol. Microbiol.">
        <title>Complete genome sequence of Corynebacterium casei LMG S-19264T (=DSM 44701T), isolated from a smear-ripened cheese.</title>
        <authorList>
            <consortium name="US DOE Joint Genome Institute (JGI-PGF)"/>
            <person name="Walter F."/>
            <person name="Albersmeier A."/>
            <person name="Kalinowski J."/>
            <person name="Ruckert C."/>
        </authorList>
    </citation>
    <scope>NUCLEOTIDE SEQUENCE</scope>
    <source>
        <strain evidence="3">KCTC 23732</strain>
    </source>
</reference>
<dbReference type="Gene3D" id="3.30.750.140">
    <property type="match status" value="1"/>
</dbReference>
<protein>
    <submittedName>
        <fullName evidence="3">Flagellar hook-length control protein</fullName>
    </submittedName>
</protein>